<keyword evidence="5" id="KW-0808">Transferase</keyword>
<dbReference type="InterPro" id="IPR019734">
    <property type="entry name" value="TPR_rpt"/>
</dbReference>
<feature type="repeat" description="TPR" evidence="8">
    <location>
        <begin position="307"/>
        <end position="340"/>
    </location>
</feature>
<dbReference type="Pfam" id="PF07719">
    <property type="entry name" value="TPR_2"/>
    <property type="match status" value="1"/>
</dbReference>
<dbReference type="PROSITE" id="PS50005">
    <property type="entry name" value="TPR"/>
    <property type="match status" value="8"/>
</dbReference>
<name>A0AA41EAD9_9BURK</name>
<evidence type="ECO:0000256" key="8">
    <source>
        <dbReference type="PROSITE-ProRule" id="PRU00339"/>
    </source>
</evidence>
<feature type="repeat" description="TPR" evidence="8">
    <location>
        <begin position="105"/>
        <end position="138"/>
    </location>
</feature>
<dbReference type="GO" id="GO:0097363">
    <property type="term" value="F:protein O-acetylglucosaminyltransferase activity"/>
    <property type="evidence" value="ECO:0007669"/>
    <property type="project" value="UniProtKB-EC"/>
</dbReference>
<dbReference type="InterPro" id="IPR011990">
    <property type="entry name" value="TPR-like_helical_dom_sf"/>
</dbReference>
<dbReference type="Proteomes" id="UP000682266">
    <property type="component" value="Unassembled WGS sequence"/>
</dbReference>
<comment type="similarity">
    <text evidence="2">Belongs to the glycosyltransferase 41 family. O-GlcNAc transferase subfamily.</text>
</comment>
<evidence type="ECO:0000256" key="2">
    <source>
        <dbReference type="ARBA" id="ARBA00005386"/>
    </source>
</evidence>
<evidence type="ECO:0000256" key="1">
    <source>
        <dbReference type="ARBA" id="ARBA00004922"/>
    </source>
</evidence>
<dbReference type="InterPro" id="IPR051939">
    <property type="entry name" value="Glycosyltr_41/O-GlcNAc_trsf"/>
</dbReference>
<keyword evidence="7 8" id="KW-0802">TPR repeat</keyword>
<feature type="domain" description="O-GlcNAc transferase C-terminal" evidence="9">
    <location>
        <begin position="630"/>
        <end position="806"/>
    </location>
</feature>
<comment type="pathway">
    <text evidence="1">Protein modification; protein glycosylation.</text>
</comment>
<evidence type="ECO:0000256" key="4">
    <source>
        <dbReference type="ARBA" id="ARBA00022676"/>
    </source>
</evidence>
<sequence>MNDIQQALQEALAHHQAGRLVEAKALYDAILHAQPGQPDAMHFLGLLACQLKQYDAGLALMERSLAARPDASYFNNLGNMLRECGRLDDAIAHYRRAVALRPDYPEAHNNLGNALRDARDPAEAMQSCSRAIELRPGYAEAYNNLGNVLQDLGELDAAAASYGKAIAFHPAYADAHSNLGNVLRAQERHADAIVQYRRAIELNPALRVAHRGLAIALRATDDFDGALEHARAGLELDDAEGHCALGRSLRSMNDFDGAARLFERACEIDPGYAPAWCRLGELRCQQGEYEESLRLCRHAIELDPELADAYNFLGLAYHNLDRMAASELSHRHAIDLNPDDADAHHNLAAALFRLDKLDEAMSEYRIAQELGVDPVKIQLTLGDILWAKRDFAGAVAAFREAVEHDPHRAYARLLFNMSSSPAFAPEEWVVDAQRYGDYLARDARLLSHDREQRARQARGRPLRVGFVSGDLRQHPVGIFLESVLAHLDRTRIEPHAYVTFVVEDDVTARLKSGFASWKKLTCLNRDQAARMIHDDGIDVLVDLAGHTNWSGLPVFAHRPAPVQASWLGFFATTGCRAIDYFIGDPHTLPADEAHHFVEQPWHLPDSYLCFTPPAYDVAVGPLPMATRGGVTFGCFGKLTKISDDVIALWSRLLHALPDARLMLKAHELGASDLNRATLERFARHGIGAQQLILEGGSPRAEYFNAYNRIDIALSPFPYPGGTTTAEALWMGVPVIGMKGGRFVTHICESLLHAAGMGDWIAADEDAYLAKAIAFARDRDALAALRATLRERTLASPLCDAARFARNIEDAFHGMWARYVAGDTDGTRS</sequence>
<dbReference type="SUPFAM" id="SSF81901">
    <property type="entry name" value="HCP-like"/>
    <property type="match status" value="1"/>
</dbReference>
<proteinExistence type="inferred from homology"/>
<dbReference type="Gene3D" id="3.40.50.11380">
    <property type="match status" value="1"/>
</dbReference>
<dbReference type="RefSeq" id="WP_105785848.1">
    <property type="nucleotide sequence ID" value="NZ_CADERF010000007.1"/>
</dbReference>
<evidence type="ECO:0000256" key="6">
    <source>
        <dbReference type="ARBA" id="ARBA00022737"/>
    </source>
</evidence>
<feature type="repeat" description="TPR" evidence="8">
    <location>
        <begin position="273"/>
        <end position="306"/>
    </location>
</feature>
<keyword evidence="6" id="KW-0677">Repeat</keyword>
<feature type="repeat" description="TPR" evidence="8">
    <location>
        <begin position="375"/>
        <end position="408"/>
    </location>
</feature>
<dbReference type="SMART" id="SM00028">
    <property type="entry name" value="TPR"/>
    <property type="match status" value="11"/>
</dbReference>
<dbReference type="Gene3D" id="3.40.50.2000">
    <property type="entry name" value="Glycogen Phosphorylase B"/>
    <property type="match status" value="1"/>
</dbReference>
<dbReference type="EC" id="2.4.1.255" evidence="3"/>
<feature type="repeat" description="TPR" evidence="8">
    <location>
        <begin position="239"/>
        <end position="272"/>
    </location>
</feature>
<evidence type="ECO:0000256" key="7">
    <source>
        <dbReference type="ARBA" id="ARBA00022803"/>
    </source>
</evidence>
<dbReference type="InterPro" id="IPR029489">
    <property type="entry name" value="OGT/SEC/SPY_C"/>
</dbReference>
<dbReference type="PANTHER" id="PTHR44835">
    <property type="entry name" value="UDP-N-ACETYLGLUCOSAMINE--PEPTIDE N-ACETYLGLUCOSAMINYLTRANSFERASE SPINDLY-RELATED"/>
    <property type="match status" value="1"/>
</dbReference>
<evidence type="ECO:0000313" key="11">
    <source>
        <dbReference type="Proteomes" id="UP000682266"/>
    </source>
</evidence>
<dbReference type="Pfam" id="PF13844">
    <property type="entry name" value="Glyco_transf_41"/>
    <property type="match status" value="2"/>
</dbReference>
<feature type="repeat" description="TPR" evidence="8">
    <location>
        <begin position="173"/>
        <end position="206"/>
    </location>
</feature>
<evidence type="ECO:0000313" key="10">
    <source>
        <dbReference type="EMBL" id="MBR8131387.1"/>
    </source>
</evidence>
<feature type="domain" description="O-GlcNAc transferase C-terminal" evidence="9">
    <location>
        <begin position="455"/>
        <end position="608"/>
    </location>
</feature>
<evidence type="ECO:0000256" key="5">
    <source>
        <dbReference type="ARBA" id="ARBA00022679"/>
    </source>
</evidence>
<dbReference type="Pfam" id="PF14559">
    <property type="entry name" value="TPR_19"/>
    <property type="match status" value="1"/>
</dbReference>
<dbReference type="SUPFAM" id="SSF53756">
    <property type="entry name" value="UDP-Glycosyltransferase/glycogen phosphorylase"/>
    <property type="match status" value="1"/>
</dbReference>
<gene>
    <name evidence="10" type="ORF">KDW93_20855</name>
</gene>
<dbReference type="PROSITE" id="PS50293">
    <property type="entry name" value="TPR_REGION"/>
    <property type="match status" value="3"/>
</dbReference>
<dbReference type="InterPro" id="IPR013105">
    <property type="entry name" value="TPR_2"/>
</dbReference>
<organism evidence="10 11">
    <name type="scientific">Burkholderia ambifaria</name>
    <dbReference type="NCBI Taxonomy" id="152480"/>
    <lineage>
        <taxon>Bacteria</taxon>
        <taxon>Pseudomonadati</taxon>
        <taxon>Pseudomonadota</taxon>
        <taxon>Betaproteobacteria</taxon>
        <taxon>Burkholderiales</taxon>
        <taxon>Burkholderiaceae</taxon>
        <taxon>Burkholderia</taxon>
        <taxon>Burkholderia cepacia complex</taxon>
    </lineage>
</organism>
<dbReference type="Gene3D" id="1.25.40.10">
    <property type="entry name" value="Tetratricopeptide repeat domain"/>
    <property type="match status" value="5"/>
</dbReference>
<evidence type="ECO:0000259" key="9">
    <source>
        <dbReference type="Pfam" id="PF13844"/>
    </source>
</evidence>
<keyword evidence="4" id="KW-0328">Glycosyltransferase</keyword>
<dbReference type="SUPFAM" id="SSF48452">
    <property type="entry name" value="TPR-like"/>
    <property type="match status" value="1"/>
</dbReference>
<dbReference type="Pfam" id="PF13432">
    <property type="entry name" value="TPR_16"/>
    <property type="match status" value="1"/>
</dbReference>
<evidence type="ECO:0000256" key="3">
    <source>
        <dbReference type="ARBA" id="ARBA00011970"/>
    </source>
</evidence>
<protein>
    <recommendedName>
        <fullName evidence="3">protein O-GlcNAc transferase</fullName>
        <ecNumber evidence="3">2.4.1.255</ecNumber>
    </recommendedName>
</protein>
<feature type="repeat" description="TPR" evidence="8">
    <location>
        <begin position="139"/>
        <end position="172"/>
    </location>
</feature>
<dbReference type="AlphaFoldDB" id="A0AA41EAD9"/>
<dbReference type="Pfam" id="PF13431">
    <property type="entry name" value="TPR_17"/>
    <property type="match status" value="1"/>
</dbReference>
<reference evidence="10" key="1">
    <citation type="submission" date="2021-04" db="EMBL/GenBank/DDBJ databases">
        <title>A collection of bacterial strains from the Burkholderia cepacia Research Laboratory and Repository.</title>
        <authorList>
            <person name="Lipuma J."/>
            <person name="Spilker T."/>
        </authorList>
    </citation>
    <scope>NUCLEOTIDE SEQUENCE</scope>
    <source>
        <strain evidence="10">AU36012</strain>
    </source>
</reference>
<dbReference type="Pfam" id="PF13414">
    <property type="entry name" value="TPR_11"/>
    <property type="match status" value="3"/>
</dbReference>
<dbReference type="EMBL" id="JAGSVG010000019">
    <property type="protein sequence ID" value="MBR8131387.1"/>
    <property type="molecule type" value="Genomic_DNA"/>
</dbReference>
<dbReference type="PANTHER" id="PTHR44835:SF1">
    <property type="entry name" value="PROTEIN O-GLCNAC TRANSFERASE"/>
    <property type="match status" value="1"/>
</dbReference>
<feature type="repeat" description="TPR" evidence="8">
    <location>
        <begin position="71"/>
        <end position="104"/>
    </location>
</feature>
<accession>A0AA41EAD9</accession>
<comment type="caution">
    <text evidence="10">The sequence shown here is derived from an EMBL/GenBank/DDBJ whole genome shotgun (WGS) entry which is preliminary data.</text>
</comment>